<dbReference type="Proteomes" id="UP000199681">
    <property type="component" value="Unassembled WGS sequence"/>
</dbReference>
<dbReference type="CDD" id="cd00761">
    <property type="entry name" value="Glyco_tranf_GTA_type"/>
    <property type="match status" value="1"/>
</dbReference>
<dbReference type="Proteomes" id="UP000297963">
    <property type="component" value="Unassembled WGS sequence"/>
</dbReference>
<evidence type="ECO:0000256" key="1">
    <source>
        <dbReference type="ARBA" id="ARBA00004776"/>
    </source>
</evidence>
<evidence type="ECO:0000313" key="9">
    <source>
        <dbReference type="Proteomes" id="UP000297963"/>
    </source>
</evidence>
<keyword evidence="3" id="KW-0328">Glycosyltransferase</keyword>
<evidence type="ECO:0000313" key="7">
    <source>
        <dbReference type="EMBL" id="TFB86814.1"/>
    </source>
</evidence>
<gene>
    <name evidence="7" type="ORF">E3O11_03805</name>
    <name evidence="6" type="ORF">SAMN05216274_11628</name>
</gene>
<protein>
    <submittedName>
        <fullName evidence="6 7">Glycosyltransferase</fullName>
    </submittedName>
</protein>
<dbReference type="PANTHER" id="PTHR43179:SF12">
    <property type="entry name" value="GALACTOFURANOSYLTRANSFERASE GLFT2"/>
    <property type="match status" value="1"/>
</dbReference>
<evidence type="ECO:0000256" key="3">
    <source>
        <dbReference type="ARBA" id="ARBA00022676"/>
    </source>
</evidence>
<accession>A0A1I3D4C1</accession>
<dbReference type="Pfam" id="PF00535">
    <property type="entry name" value="Glycos_transf_2"/>
    <property type="match status" value="1"/>
</dbReference>
<dbReference type="PANTHER" id="PTHR43179">
    <property type="entry name" value="RHAMNOSYLTRANSFERASE WBBL"/>
    <property type="match status" value="1"/>
</dbReference>
<evidence type="ECO:0000256" key="2">
    <source>
        <dbReference type="ARBA" id="ARBA00006739"/>
    </source>
</evidence>
<dbReference type="STRING" id="995038.SAMN05216274_11628"/>
<dbReference type="EMBL" id="FOPW01000016">
    <property type="protein sequence ID" value="SFH81458.1"/>
    <property type="molecule type" value="Genomic_DNA"/>
</dbReference>
<name>A0A1I3D4C1_9MICO</name>
<dbReference type="GO" id="GO:0016757">
    <property type="term" value="F:glycosyltransferase activity"/>
    <property type="evidence" value="ECO:0007669"/>
    <property type="project" value="UniProtKB-KW"/>
</dbReference>
<comment type="similarity">
    <text evidence="2">Belongs to the glycosyltransferase 2 family.</text>
</comment>
<reference evidence="6 8" key="1">
    <citation type="submission" date="2016-10" db="EMBL/GenBank/DDBJ databases">
        <authorList>
            <person name="Varghese N."/>
            <person name="Submissions S."/>
        </authorList>
    </citation>
    <scope>NUCLEOTIDE SEQUENCE [LARGE SCALE GENOMIC DNA]</scope>
    <source>
        <strain evidence="6 8">GMCC 1.11211</strain>
    </source>
</reference>
<dbReference type="EMBL" id="SOFE01000007">
    <property type="protein sequence ID" value="TFB86814.1"/>
    <property type="molecule type" value="Genomic_DNA"/>
</dbReference>
<dbReference type="InterPro" id="IPR001173">
    <property type="entry name" value="Glyco_trans_2-like"/>
</dbReference>
<evidence type="ECO:0000256" key="4">
    <source>
        <dbReference type="ARBA" id="ARBA00022679"/>
    </source>
</evidence>
<organism evidence="7 9">
    <name type="scientific">Cryobacterium levicorallinum</name>
    <dbReference type="NCBI Taxonomy" id="995038"/>
    <lineage>
        <taxon>Bacteria</taxon>
        <taxon>Bacillati</taxon>
        <taxon>Actinomycetota</taxon>
        <taxon>Actinomycetes</taxon>
        <taxon>Micrococcales</taxon>
        <taxon>Microbacteriaceae</taxon>
        <taxon>Cryobacterium</taxon>
    </lineage>
</organism>
<keyword evidence="4 7" id="KW-0808">Transferase</keyword>
<reference evidence="7 9" key="2">
    <citation type="submission" date="2019-03" db="EMBL/GenBank/DDBJ databases">
        <title>Genomics of glacier-inhabiting Cryobacterium strains.</title>
        <authorList>
            <person name="Liu Q."/>
            <person name="Xin Y.-H."/>
        </authorList>
    </citation>
    <scope>NUCLEOTIDE SEQUENCE [LARGE SCALE GENOMIC DNA]</scope>
    <source>
        <strain evidence="7 9">Hh34</strain>
    </source>
</reference>
<keyword evidence="8" id="KW-1185">Reference proteome</keyword>
<sequence length="324" mass="35534">MAKCQRGGIVTKEYPGGKVSVVIAVLTYCRAHDLVELLPELLDQAATVSRSIEILVVDNDPHGGARDQVAAVAASSGSVPVRYVHEPIPGIAAGRNRALTEADHAQVLIFIDDDERPTAQWLMQLLDTYATFRPAAVVGPVLSRYDTEPEPWIRAGGFFERRRFATGTPVSLAATNNLLLDLVQVRRLGLQFDERFGISGGSDSLFTRQLHRLGGQMIWCDEAIVIDVVPASRLTREWVLQRAFRMGNTWSRINLDDTAHGERMLVRATMVARGTARVLGGLARYLTGLIIGQLPHRARGLRTAARGAGMLSGSVGSIYHEYKR</sequence>
<dbReference type="AlphaFoldDB" id="A0A1I3D4C1"/>
<dbReference type="Gene3D" id="3.90.550.10">
    <property type="entry name" value="Spore Coat Polysaccharide Biosynthesis Protein SpsA, Chain A"/>
    <property type="match status" value="1"/>
</dbReference>
<dbReference type="InterPro" id="IPR029044">
    <property type="entry name" value="Nucleotide-diphossugar_trans"/>
</dbReference>
<evidence type="ECO:0000259" key="5">
    <source>
        <dbReference type="Pfam" id="PF00535"/>
    </source>
</evidence>
<feature type="domain" description="Glycosyltransferase 2-like" evidence="5">
    <location>
        <begin position="23"/>
        <end position="166"/>
    </location>
</feature>
<evidence type="ECO:0000313" key="8">
    <source>
        <dbReference type="Proteomes" id="UP000199681"/>
    </source>
</evidence>
<evidence type="ECO:0000313" key="6">
    <source>
        <dbReference type="EMBL" id="SFH81458.1"/>
    </source>
</evidence>
<proteinExistence type="inferred from homology"/>
<dbReference type="SUPFAM" id="SSF53448">
    <property type="entry name" value="Nucleotide-diphospho-sugar transferases"/>
    <property type="match status" value="1"/>
</dbReference>
<comment type="caution">
    <text evidence="7">The sequence shown here is derived from an EMBL/GenBank/DDBJ whole genome shotgun (WGS) entry which is preliminary data.</text>
</comment>
<comment type="pathway">
    <text evidence="1">Cell wall biogenesis; cell wall polysaccharide biosynthesis.</text>
</comment>